<proteinExistence type="predicted"/>
<reference evidence="3" key="1">
    <citation type="journal article" date="2019" name="Int. J. Syst. Evol. Microbiol.">
        <title>The Global Catalogue of Microorganisms (GCM) 10K type strain sequencing project: providing services to taxonomists for standard genome sequencing and annotation.</title>
        <authorList>
            <consortium name="The Broad Institute Genomics Platform"/>
            <consortium name="The Broad Institute Genome Sequencing Center for Infectious Disease"/>
            <person name="Wu L."/>
            <person name="Ma J."/>
        </authorList>
    </citation>
    <scope>NUCLEOTIDE SEQUENCE [LARGE SCALE GENOMIC DNA]</scope>
    <source>
        <strain evidence="3">CCUG 53903</strain>
    </source>
</reference>
<dbReference type="RefSeq" id="WP_382203529.1">
    <property type="nucleotide sequence ID" value="NZ_JBHTBZ010000068.1"/>
</dbReference>
<protein>
    <submittedName>
        <fullName evidence="2">Uncharacterized protein</fullName>
    </submittedName>
</protein>
<name>A0ABW2SHZ0_9BURK</name>
<evidence type="ECO:0000313" key="3">
    <source>
        <dbReference type="Proteomes" id="UP001596457"/>
    </source>
</evidence>
<dbReference type="EMBL" id="JBHTBZ010000068">
    <property type="protein sequence ID" value="MFC7462607.1"/>
    <property type="molecule type" value="Genomic_DNA"/>
</dbReference>
<comment type="caution">
    <text evidence="2">The sequence shown here is derived from an EMBL/GenBank/DDBJ whole genome shotgun (WGS) entry which is preliminary data.</text>
</comment>
<dbReference type="Proteomes" id="UP001596457">
    <property type="component" value="Unassembled WGS sequence"/>
</dbReference>
<evidence type="ECO:0000256" key="1">
    <source>
        <dbReference type="SAM" id="MobiDB-lite"/>
    </source>
</evidence>
<sequence length="601" mass="64704">MNDLIIEDDTQMSHDFHADDVVPATAHNLPGDSEEVQPNLDAAAEVIAHFTRPDHPPVVILEDEAPASPEERPEASLDDAEADAIAESGEPSTEAVAAPTHTAQTPDTRLHRVEVVPGKIGETLATVEALLADSGRFFRRNGKLVEIRQDIDGHGCDVKAMTIESLQVALSTMSEWYRFNTRSSAWQPCDPNAAVCRLLINGSSLSRLKPLKGVASQPHLRPDGSLCLSPGYDEVTGIYGAFDAQGITVEANPGIEEARAAVAELEDLLSEVAFATKQDLAAALSAILTAAVRPSLPHAPLFHVTAHQPGSGKTYLCDLIALFAGPKPPSQASFPGSNEECGKLLLSQLMRSPAVIQFDNLTTDIKPHDKLCSALTSDLIEGRVLGSSSTASVSTRALFLSSGNNVMPMADMGRRTMVIRLDPKVEMPSARTFARPNLLTDVRSERTRYVTAALTVIRAWLASGATTVSCSPLGSFGGWSKWCRESLIWLGYDDPATGLFEGLESDPDRLLLGRVLQGWKSLYGASVVMLRNVVPAAMRFDPDDDFRDALVEASGGNDTINVRKLGHWLARREGHIVGGLRLVKAPKTGSAQNWCVEEVKT</sequence>
<feature type="region of interest" description="Disordered" evidence="1">
    <location>
        <begin position="65"/>
        <end position="107"/>
    </location>
</feature>
<keyword evidence="3" id="KW-1185">Reference proteome</keyword>
<gene>
    <name evidence="2" type="ORF">ACFQU0_19470</name>
</gene>
<evidence type="ECO:0000313" key="2">
    <source>
        <dbReference type="EMBL" id="MFC7462607.1"/>
    </source>
</evidence>
<accession>A0ABW2SHZ0</accession>
<organism evidence="2 3">
    <name type="scientific">Hydrogenophaga defluvii</name>
    <dbReference type="NCBI Taxonomy" id="249410"/>
    <lineage>
        <taxon>Bacteria</taxon>
        <taxon>Pseudomonadati</taxon>
        <taxon>Pseudomonadota</taxon>
        <taxon>Betaproteobacteria</taxon>
        <taxon>Burkholderiales</taxon>
        <taxon>Comamonadaceae</taxon>
        <taxon>Hydrogenophaga</taxon>
    </lineage>
</organism>